<evidence type="ECO:0000256" key="2">
    <source>
        <dbReference type="SAM" id="SignalP"/>
    </source>
</evidence>
<proteinExistence type="predicted"/>
<feature type="region of interest" description="Disordered" evidence="1">
    <location>
        <begin position="27"/>
        <end position="70"/>
    </location>
</feature>
<dbReference type="AlphaFoldDB" id="A0A7V8V4M8"/>
<name>A0A7V8V4M8_9BACT</name>
<sequence length="130" mass="13851">MRQIVLAVGLLMAMAVGCTAAKEEGVARHELSGSVTLDGKPLAEGRISFDSPEDASQGIPPTSGEIKDGKYSVKTTTGTKTVRISHRVESGRDEITKEPIMTESIPAKFNKKSDLTTTVSDGKNIADFEL</sequence>
<reference evidence="3 4" key="1">
    <citation type="submission" date="2020-05" db="EMBL/GenBank/DDBJ databases">
        <title>Bremerella alba sp. nov., a novel planctomycete isolated from the surface of the macroalga Fucus spiralis.</title>
        <authorList>
            <person name="Godinho O."/>
            <person name="Botelho R."/>
            <person name="Albuquerque L."/>
            <person name="Wiegand S."/>
            <person name="Da Costa M.S."/>
            <person name="Lobo-Da-Cunha A."/>
            <person name="Jogler C."/>
            <person name="Lage O.M."/>
        </authorList>
    </citation>
    <scope>NUCLEOTIDE SEQUENCE [LARGE SCALE GENOMIC DNA]</scope>
    <source>
        <strain evidence="3 4">FF15</strain>
    </source>
</reference>
<accession>A0A7V8V4M8</accession>
<evidence type="ECO:0000256" key="1">
    <source>
        <dbReference type="SAM" id="MobiDB-lite"/>
    </source>
</evidence>
<keyword evidence="2" id="KW-0732">Signal</keyword>
<feature type="chain" id="PRO_5030879289" description="Carboxypeptidase regulatory-like domain-containing protein" evidence="2">
    <location>
        <begin position="21"/>
        <end position="130"/>
    </location>
</feature>
<feature type="signal peptide" evidence="2">
    <location>
        <begin position="1"/>
        <end position="20"/>
    </location>
</feature>
<protein>
    <recommendedName>
        <fullName evidence="5">Carboxypeptidase regulatory-like domain-containing protein</fullName>
    </recommendedName>
</protein>
<dbReference type="Proteomes" id="UP000551616">
    <property type="component" value="Unassembled WGS sequence"/>
</dbReference>
<dbReference type="RefSeq" id="WP_207396261.1">
    <property type="nucleotide sequence ID" value="NZ_JABRWO010000004.1"/>
</dbReference>
<dbReference type="EMBL" id="JABRWO010000004">
    <property type="protein sequence ID" value="MBA2114811.1"/>
    <property type="molecule type" value="Genomic_DNA"/>
</dbReference>
<organism evidence="3 4">
    <name type="scientific">Bremerella alba</name>
    <dbReference type="NCBI Taxonomy" id="980252"/>
    <lineage>
        <taxon>Bacteria</taxon>
        <taxon>Pseudomonadati</taxon>
        <taxon>Planctomycetota</taxon>
        <taxon>Planctomycetia</taxon>
        <taxon>Pirellulales</taxon>
        <taxon>Pirellulaceae</taxon>
        <taxon>Bremerella</taxon>
    </lineage>
</organism>
<evidence type="ECO:0000313" key="4">
    <source>
        <dbReference type="Proteomes" id="UP000551616"/>
    </source>
</evidence>
<comment type="caution">
    <text evidence="3">The sequence shown here is derived from an EMBL/GenBank/DDBJ whole genome shotgun (WGS) entry which is preliminary data.</text>
</comment>
<gene>
    <name evidence="3" type="ORF">HOV93_19780</name>
</gene>
<evidence type="ECO:0008006" key="5">
    <source>
        <dbReference type="Google" id="ProtNLM"/>
    </source>
</evidence>
<evidence type="ECO:0000313" key="3">
    <source>
        <dbReference type="EMBL" id="MBA2114811.1"/>
    </source>
</evidence>
<dbReference type="PROSITE" id="PS51257">
    <property type="entry name" value="PROKAR_LIPOPROTEIN"/>
    <property type="match status" value="1"/>
</dbReference>
<keyword evidence="4" id="KW-1185">Reference proteome</keyword>